<name>A0ABN5LJ56_9STRE</name>
<dbReference type="Pfam" id="PF01546">
    <property type="entry name" value="Peptidase_M20"/>
    <property type="match status" value="1"/>
</dbReference>
<keyword evidence="6" id="KW-1185">Reference proteome</keyword>
<dbReference type="Gene3D" id="3.40.630.10">
    <property type="entry name" value="Zn peptidases"/>
    <property type="match status" value="1"/>
</dbReference>
<gene>
    <name evidence="5" type="ORF">DK182_02790</name>
</gene>
<keyword evidence="1" id="KW-0645">Protease</keyword>
<evidence type="ECO:0000256" key="3">
    <source>
        <dbReference type="ARBA" id="ARBA00022801"/>
    </source>
</evidence>
<evidence type="ECO:0000313" key="5">
    <source>
        <dbReference type="EMBL" id="AWN20331.1"/>
    </source>
</evidence>
<dbReference type="InterPro" id="IPR051458">
    <property type="entry name" value="Cyt/Met_Dipeptidase"/>
</dbReference>
<proteinExistence type="predicted"/>
<evidence type="ECO:0000256" key="1">
    <source>
        <dbReference type="ARBA" id="ARBA00022670"/>
    </source>
</evidence>
<dbReference type="Proteomes" id="UP000245369">
    <property type="component" value="Chromosome"/>
</dbReference>
<keyword evidence="3" id="KW-0378">Hydrolase</keyword>
<dbReference type="InterPro" id="IPR002933">
    <property type="entry name" value="Peptidase_M20"/>
</dbReference>
<sequence length="457" mass="51272">MTNSREQEQINKFNHDQLTQEYFAILKELIAKKSIFAQEIGLAEVADYLGKIFSQAGAEVFIDDSYKAPFFIAKFKSPNPQAKTIIFYNHYDTVPADADQVWTGDPFSLTTRDGYIYGRGVDDDKGHIIARLTAVRKYLEEEGDLPLNLTFMIEGAEESASTDLEKYLEKHAEKLLPADFLIWEQGIKNVKGQLEITGGNKGIITFDLSVKSASVDIHSKFGGVIESATWYLLKAINSMRDDKGRILIDDIYEQVQRPSPRELELVEQYAIENGDNLSQLYDLKLPVMLEDRRDFLRRYFFEPALTIEGISSGYLGQGVKTIIPSTATAKMEMRLVPGLTPLDVIDKIKRHLLRHGFDQVEVIYTLGEESYRSDMSAGPILRVSNLAKDLYPAGIALLPTAAGTGPMQLIHQALQVPMAAFGLGNANSRDHAGDENISIADYYTHIELVKELIKSYE</sequence>
<dbReference type="InterPro" id="IPR011650">
    <property type="entry name" value="Peptidase_M20_dimer"/>
</dbReference>
<protein>
    <submittedName>
        <fullName evidence="5">Peptidase M20</fullName>
    </submittedName>
</protein>
<evidence type="ECO:0000256" key="2">
    <source>
        <dbReference type="ARBA" id="ARBA00022723"/>
    </source>
</evidence>
<dbReference type="Pfam" id="PF07687">
    <property type="entry name" value="M20_dimer"/>
    <property type="match status" value="1"/>
</dbReference>
<evidence type="ECO:0000259" key="4">
    <source>
        <dbReference type="Pfam" id="PF07687"/>
    </source>
</evidence>
<dbReference type="EMBL" id="CP029490">
    <property type="protein sequence ID" value="AWN20331.1"/>
    <property type="molecule type" value="Genomic_DNA"/>
</dbReference>
<accession>A0ABN5LJ56</accession>
<reference evidence="5 6" key="1">
    <citation type="submission" date="2018-05" db="EMBL/GenBank/DDBJ databases">
        <title>Complete genome sequences of Streptococcus sobrinus.</title>
        <authorList>
            <person name="Sales M."/>
            <person name="Jensen P.A."/>
        </authorList>
    </citation>
    <scope>NUCLEOTIDE SEQUENCE [LARGE SCALE GENOMIC DNA]</scope>
    <source>
        <strain evidence="5 6">SL1</strain>
    </source>
</reference>
<dbReference type="SUPFAM" id="SSF53187">
    <property type="entry name" value="Zn-dependent exopeptidases"/>
    <property type="match status" value="1"/>
</dbReference>
<dbReference type="Gene3D" id="3.30.70.360">
    <property type="match status" value="1"/>
</dbReference>
<keyword evidence="2" id="KW-0479">Metal-binding</keyword>
<dbReference type="RefSeq" id="WP_002959058.1">
    <property type="nucleotide sequence ID" value="NZ_CP029490.1"/>
</dbReference>
<dbReference type="PANTHER" id="PTHR43270">
    <property type="entry name" value="BETA-ALA-HIS DIPEPTIDASE"/>
    <property type="match status" value="1"/>
</dbReference>
<organism evidence="5 6">
    <name type="scientific">Streptococcus sobrinus</name>
    <dbReference type="NCBI Taxonomy" id="1310"/>
    <lineage>
        <taxon>Bacteria</taxon>
        <taxon>Bacillati</taxon>
        <taxon>Bacillota</taxon>
        <taxon>Bacilli</taxon>
        <taxon>Lactobacillales</taxon>
        <taxon>Streptococcaceae</taxon>
        <taxon>Streptococcus</taxon>
    </lineage>
</organism>
<feature type="domain" description="Peptidase M20 dimerisation" evidence="4">
    <location>
        <begin position="199"/>
        <end position="355"/>
    </location>
</feature>
<evidence type="ECO:0000313" key="6">
    <source>
        <dbReference type="Proteomes" id="UP000245369"/>
    </source>
</evidence>
<dbReference type="PANTHER" id="PTHR43270:SF8">
    <property type="entry name" value="DI- AND TRIPEPTIDASE DUG2-RELATED"/>
    <property type="match status" value="1"/>
</dbReference>
<dbReference type="GeneID" id="93923443"/>